<accession>A0A1Y4UB15</accession>
<protein>
    <submittedName>
        <fullName evidence="5">Acetyltransferase</fullName>
    </submittedName>
</protein>
<keyword evidence="2 5" id="KW-0808">Transferase</keyword>
<dbReference type="Pfam" id="PF14602">
    <property type="entry name" value="Hexapep_2"/>
    <property type="match status" value="1"/>
</dbReference>
<name>A0A1Y4UB15_9LACO</name>
<evidence type="ECO:0000313" key="6">
    <source>
        <dbReference type="Proteomes" id="UP000195859"/>
    </source>
</evidence>
<gene>
    <name evidence="5" type="ORF">B5E44_08925</name>
    <name evidence="4" type="ORF">B5E59_09320</name>
</gene>
<dbReference type="InterPro" id="IPR001451">
    <property type="entry name" value="Hexapep"/>
</dbReference>
<evidence type="ECO:0000313" key="7">
    <source>
        <dbReference type="Proteomes" id="UP000196293"/>
    </source>
</evidence>
<reference evidence="5" key="2">
    <citation type="journal article" date="2018" name="BMC Genomics">
        <title>Whole genome sequencing and function prediction of 133 gut anaerobes isolated from chicken caecum in pure cultures.</title>
        <authorList>
            <person name="Medvecky M."/>
            <person name="Cejkova D."/>
            <person name="Polansky O."/>
            <person name="Karasova D."/>
            <person name="Kubasova T."/>
            <person name="Cizek A."/>
            <person name="Rychlik I."/>
        </authorList>
    </citation>
    <scope>NUCLEOTIDE SEQUENCE</scope>
    <source>
        <strain evidence="5">An101</strain>
        <strain evidence="4">An115</strain>
    </source>
</reference>
<dbReference type="EMBL" id="NFLS01000036">
    <property type="protein sequence ID" value="OUQ54991.1"/>
    <property type="molecule type" value="Genomic_DNA"/>
</dbReference>
<dbReference type="Pfam" id="PF00132">
    <property type="entry name" value="Hexapep"/>
    <property type="match status" value="1"/>
</dbReference>
<dbReference type="Gene3D" id="2.160.10.10">
    <property type="entry name" value="Hexapeptide repeat proteins"/>
    <property type="match status" value="1"/>
</dbReference>
<proteinExistence type="inferred from homology"/>
<dbReference type="SUPFAM" id="SSF51161">
    <property type="entry name" value="Trimeric LpxA-like enzymes"/>
    <property type="match status" value="1"/>
</dbReference>
<evidence type="ECO:0000256" key="2">
    <source>
        <dbReference type="ARBA" id="ARBA00022679"/>
    </source>
</evidence>
<dbReference type="RefSeq" id="WP_162607017.1">
    <property type="nucleotide sequence ID" value="NZ_CAJFSK010000134.1"/>
</dbReference>
<dbReference type="InterPro" id="IPR011004">
    <property type="entry name" value="Trimer_LpxA-like_sf"/>
</dbReference>
<reference evidence="6 7" key="1">
    <citation type="submission" date="2017-04" db="EMBL/GenBank/DDBJ databases">
        <title>Function of individual gut microbiota members based on whole genome sequencing of pure cultures obtained from chicken caecum.</title>
        <authorList>
            <person name="Medvecky M."/>
            <person name="Cejkova D."/>
            <person name="Polansky O."/>
            <person name="Karasova D."/>
            <person name="Kubasova T."/>
            <person name="Cizek A."/>
            <person name="Rychlik I."/>
        </authorList>
    </citation>
    <scope>NUCLEOTIDE SEQUENCE [LARGE SCALE GENOMIC DNA]</scope>
    <source>
        <strain evidence="6">An101</strain>
        <strain evidence="7">An115</strain>
    </source>
</reference>
<evidence type="ECO:0000256" key="1">
    <source>
        <dbReference type="ARBA" id="ARBA00007274"/>
    </source>
</evidence>
<dbReference type="AlphaFoldDB" id="A0A1Y4UB15"/>
<dbReference type="GO" id="GO:0008374">
    <property type="term" value="F:O-acyltransferase activity"/>
    <property type="evidence" value="ECO:0007669"/>
    <property type="project" value="TreeGrafter"/>
</dbReference>
<dbReference type="Proteomes" id="UP000196293">
    <property type="component" value="Unassembled WGS sequence"/>
</dbReference>
<comment type="similarity">
    <text evidence="1">Belongs to the transferase hexapeptide repeat family.</text>
</comment>
<evidence type="ECO:0000313" key="4">
    <source>
        <dbReference type="EMBL" id="OUQ54991.1"/>
    </source>
</evidence>
<dbReference type="InterPro" id="IPR051159">
    <property type="entry name" value="Hexapeptide_acetyltransf"/>
</dbReference>
<dbReference type="PROSITE" id="PS00101">
    <property type="entry name" value="HEXAPEP_TRANSFERASES"/>
    <property type="match status" value="1"/>
</dbReference>
<evidence type="ECO:0000256" key="3">
    <source>
        <dbReference type="ARBA" id="ARBA00022737"/>
    </source>
</evidence>
<dbReference type="EMBL" id="NFLZ01000030">
    <property type="protein sequence ID" value="OUQ74737.1"/>
    <property type="molecule type" value="Genomic_DNA"/>
</dbReference>
<organism evidence="5 6">
    <name type="scientific">Lactobacillus gallinarum</name>
    <dbReference type="NCBI Taxonomy" id="52242"/>
    <lineage>
        <taxon>Bacteria</taxon>
        <taxon>Bacillati</taxon>
        <taxon>Bacillota</taxon>
        <taxon>Bacilli</taxon>
        <taxon>Lactobacillales</taxon>
        <taxon>Lactobacillaceae</taxon>
        <taxon>Lactobacillus</taxon>
    </lineage>
</organism>
<keyword evidence="7" id="KW-1185">Reference proteome</keyword>
<sequence length="171" mass="18774">MNAENQEIMHQIISQNQRLLQNLNTQRHCTCEVRQLISEITGEKIAENTEIRLPFYSDYGRNIKLGERVFINANVMMVDLGGITIEDDVLIGPGAYLISVNHQLAPHQRKELDLKPVLIKKNAWIGAKATILPGVTVGENAVVAAGAVVTKDVPANTVVAGMPAKIIKKID</sequence>
<comment type="caution">
    <text evidence="5">The sequence shown here is derived from an EMBL/GenBank/DDBJ whole genome shotgun (WGS) entry which is preliminary data.</text>
</comment>
<dbReference type="PANTHER" id="PTHR23416">
    <property type="entry name" value="SIALIC ACID SYNTHASE-RELATED"/>
    <property type="match status" value="1"/>
</dbReference>
<dbReference type="InterPro" id="IPR018357">
    <property type="entry name" value="Hexapep_transf_CS"/>
</dbReference>
<evidence type="ECO:0000313" key="5">
    <source>
        <dbReference type="EMBL" id="OUQ74737.1"/>
    </source>
</evidence>
<dbReference type="PANTHER" id="PTHR23416:SF23">
    <property type="entry name" value="ACETYLTRANSFERASE C18B11.09C-RELATED"/>
    <property type="match status" value="1"/>
</dbReference>
<keyword evidence="3" id="KW-0677">Repeat</keyword>
<dbReference type="Proteomes" id="UP000195859">
    <property type="component" value="Unassembled WGS sequence"/>
</dbReference>